<dbReference type="SUPFAM" id="SSF53335">
    <property type="entry name" value="S-adenosyl-L-methionine-dependent methyltransferases"/>
    <property type="match status" value="1"/>
</dbReference>
<comment type="caution">
    <text evidence="3">The sequence shown here is derived from an EMBL/GenBank/DDBJ whole genome shotgun (WGS) entry which is preliminary data.</text>
</comment>
<dbReference type="Pfam" id="PF05050">
    <property type="entry name" value="Methyltransf_21"/>
    <property type="match status" value="1"/>
</dbReference>
<evidence type="ECO:0000259" key="2">
    <source>
        <dbReference type="Pfam" id="PF05050"/>
    </source>
</evidence>
<sequence>MALASGSRILFGVTTFNRLDIVALAARSLSHAAGVADAAILVIDDASTDYDLDALRPLFPPHAKFIRRPVNSGRADYAAHELLRVFREERVEDILVCLDSDLLVAEDVIATLQAAFPRTDGLLSLLNAPSHPGTLRNGLLVKRSVGFAGTAWSRDVVAEVLEHVQPSPRYDWDICEHLVATGREIFCLPDSAVQHLGFAQGQNSHFLRADYGLSFTDTNWWNVSAIQETLLFGVRQEFRNVMAHAMGAAEMRGFHALLERQQVDTALAALAEPPPLPAAVKKQLSAQTNVAKEREAAEHAILAGLARPGWICLDVAQDAGQVALLLSRCVGPGGQVHAFGSTPMARGKLRAQAEMLGLGNLAMPEALVANRVGSVQQPDTSAGEDGPAVPTPVVTLDGYVAAQGITKVHLLRLGIPGQAGAALEGAYNLISQQKPYIVLDVSHTAGEDPAPVKKLLNRLRMAGYTLCGIRRNPWPHVRLLEAPDYAHSFHHSLFCYHGPRNDAHV</sequence>
<dbReference type="SUPFAM" id="SSF53448">
    <property type="entry name" value="Nucleotide-diphospho-sugar transferases"/>
    <property type="match status" value="1"/>
</dbReference>
<accession>A0ABR7RLG7</accession>
<evidence type="ECO:0000313" key="4">
    <source>
        <dbReference type="Proteomes" id="UP000626026"/>
    </source>
</evidence>
<organism evidence="3 4">
    <name type="scientific">Teichococcus aerophilus</name>
    <dbReference type="NCBI Taxonomy" id="1224513"/>
    <lineage>
        <taxon>Bacteria</taxon>
        <taxon>Pseudomonadati</taxon>
        <taxon>Pseudomonadota</taxon>
        <taxon>Alphaproteobacteria</taxon>
        <taxon>Acetobacterales</taxon>
        <taxon>Roseomonadaceae</taxon>
        <taxon>Roseomonas</taxon>
    </lineage>
</organism>
<dbReference type="Gene3D" id="3.40.50.150">
    <property type="entry name" value="Vaccinia Virus protein VP39"/>
    <property type="match status" value="1"/>
</dbReference>
<dbReference type="InterPro" id="IPR001173">
    <property type="entry name" value="Glyco_trans_2-like"/>
</dbReference>
<evidence type="ECO:0000259" key="1">
    <source>
        <dbReference type="Pfam" id="PF00535"/>
    </source>
</evidence>
<dbReference type="Proteomes" id="UP000626026">
    <property type="component" value="Unassembled WGS sequence"/>
</dbReference>
<dbReference type="InterPro" id="IPR029044">
    <property type="entry name" value="Nucleotide-diphossugar_trans"/>
</dbReference>
<dbReference type="RefSeq" id="WP_187784539.1">
    <property type="nucleotide sequence ID" value="NZ_JACTVA010000016.1"/>
</dbReference>
<feature type="domain" description="Methyltransferase FkbM" evidence="2">
    <location>
        <begin position="373"/>
        <end position="464"/>
    </location>
</feature>
<dbReference type="EMBL" id="JACTVA010000016">
    <property type="protein sequence ID" value="MBC9207374.1"/>
    <property type="molecule type" value="Genomic_DNA"/>
</dbReference>
<feature type="domain" description="Glycosyltransferase 2-like" evidence="1">
    <location>
        <begin position="13"/>
        <end position="122"/>
    </location>
</feature>
<proteinExistence type="predicted"/>
<name>A0ABR7RLG7_9PROT</name>
<dbReference type="Gene3D" id="3.90.550.10">
    <property type="entry name" value="Spore Coat Polysaccharide Biosynthesis Protein SpsA, Chain A"/>
    <property type="match status" value="1"/>
</dbReference>
<reference evidence="3 4" key="1">
    <citation type="journal article" date="2013" name="Int. J. Syst. Evol. Microbiol.">
        <title>Roseomonas aerophila sp. nov., isolated from air.</title>
        <authorList>
            <person name="Kim S.J."/>
            <person name="Weon H.Y."/>
            <person name="Ahn J.H."/>
            <person name="Hong S.B."/>
            <person name="Seok S.J."/>
            <person name="Whang K.S."/>
            <person name="Kwon S.W."/>
        </authorList>
    </citation>
    <scope>NUCLEOTIDE SEQUENCE [LARGE SCALE GENOMIC DNA]</scope>
    <source>
        <strain evidence="3 4">NBRC 108923</strain>
    </source>
</reference>
<gene>
    <name evidence="3" type="ORF">IBL26_11045</name>
</gene>
<evidence type="ECO:0000313" key="3">
    <source>
        <dbReference type="EMBL" id="MBC9207374.1"/>
    </source>
</evidence>
<keyword evidence="4" id="KW-1185">Reference proteome</keyword>
<dbReference type="InterPro" id="IPR029063">
    <property type="entry name" value="SAM-dependent_MTases_sf"/>
</dbReference>
<dbReference type="Pfam" id="PF00535">
    <property type="entry name" value="Glycos_transf_2"/>
    <property type="match status" value="1"/>
</dbReference>
<protein>
    <submittedName>
        <fullName evidence="3">Glycosyltransferase</fullName>
    </submittedName>
</protein>
<dbReference type="InterPro" id="IPR006342">
    <property type="entry name" value="FkbM_mtfrase"/>
</dbReference>